<keyword evidence="6" id="KW-1185">Reference proteome</keyword>
<organism evidence="5 6">
    <name type="scientific">Kibdelosporangium lantanae</name>
    <dbReference type="NCBI Taxonomy" id="1497396"/>
    <lineage>
        <taxon>Bacteria</taxon>
        <taxon>Bacillati</taxon>
        <taxon>Actinomycetota</taxon>
        <taxon>Actinomycetes</taxon>
        <taxon>Pseudonocardiales</taxon>
        <taxon>Pseudonocardiaceae</taxon>
        <taxon>Kibdelosporangium</taxon>
    </lineage>
</organism>
<dbReference type="InterPro" id="IPR036390">
    <property type="entry name" value="WH_DNA-bd_sf"/>
</dbReference>
<dbReference type="SUPFAM" id="SSF46785">
    <property type="entry name" value="Winged helix' DNA-binding domain"/>
    <property type="match status" value="1"/>
</dbReference>
<name>A0ABW3MAY9_9PSEU</name>
<evidence type="ECO:0000256" key="3">
    <source>
        <dbReference type="ARBA" id="ARBA00023163"/>
    </source>
</evidence>
<dbReference type="Pfam" id="PF01638">
    <property type="entry name" value="HxlR"/>
    <property type="match status" value="1"/>
</dbReference>
<dbReference type="PROSITE" id="PS51118">
    <property type="entry name" value="HTH_HXLR"/>
    <property type="match status" value="1"/>
</dbReference>
<dbReference type="Gene3D" id="1.10.10.10">
    <property type="entry name" value="Winged helix-like DNA-binding domain superfamily/Winged helix DNA-binding domain"/>
    <property type="match status" value="1"/>
</dbReference>
<keyword evidence="2" id="KW-0238">DNA-binding</keyword>
<evidence type="ECO:0000313" key="6">
    <source>
        <dbReference type="Proteomes" id="UP001597045"/>
    </source>
</evidence>
<dbReference type="InterPro" id="IPR036388">
    <property type="entry name" value="WH-like_DNA-bd_sf"/>
</dbReference>
<evidence type="ECO:0000259" key="4">
    <source>
        <dbReference type="PROSITE" id="PS51118"/>
    </source>
</evidence>
<dbReference type="InterPro" id="IPR011991">
    <property type="entry name" value="ArsR-like_HTH"/>
</dbReference>
<feature type="domain" description="HTH hxlR-type" evidence="4">
    <location>
        <begin position="18"/>
        <end position="117"/>
    </location>
</feature>
<gene>
    <name evidence="5" type="ORF">ACFQ1S_11370</name>
</gene>
<dbReference type="Proteomes" id="UP001597045">
    <property type="component" value="Unassembled WGS sequence"/>
</dbReference>
<evidence type="ECO:0000256" key="1">
    <source>
        <dbReference type="ARBA" id="ARBA00023015"/>
    </source>
</evidence>
<sequence length="133" mass="15224">MSSGRYLMETTFPPPENCNSRTVIDVLANKWVIYVLAALRERDPMRFNELSRRLGNITQKVLTQTLRTLERDGLVTRTVYPTTPPRVDYALTDLGRDLSHVVLVIGEWSHDHADEILTARHHYDNKPAPTPVT</sequence>
<dbReference type="InterPro" id="IPR002577">
    <property type="entry name" value="HTH_HxlR"/>
</dbReference>
<dbReference type="CDD" id="cd00090">
    <property type="entry name" value="HTH_ARSR"/>
    <property type="match status" value="1"/>
</dbReference>
<accession>A0ABW3MAY9</accession>
<dbReference type="PANTHER" id="PTHR33204">
    <property type="entry name" value="TRANSCRIPTIONAL REGULATOR, MARR FAMILY"/>
    <property type="match status" value="1"/>
</dbReference>
<protein>
    <submittedName>
        <fullName evidence="5">Winged helix-turn-helix transcriptional regulator</fullName>
    </submittedName>
</protein>
<reference evidence="6" key="1">
    <citation type="journal article" date="2019" name="Int. J. Syst. Evol. Microbiol.">
        <title>The Global Catalogue of Microorganisms (GCM) 10K type strain sequencing project: providing services to taxonomists for standard genome sequencing and annotation.</title>
        <authorList>
            <consortium name="The Broad Institute Genomics Platform"/>
            <consortium name="The Broad Institute Genome Sequencing Center for Infectious Disease"/>
            <person name="Wu L."/>
            <person name="Ma J."/>
        </authorList>
    </citation>
    <scope>NUCLEOTIDE SEQUENCE [LARGE SCALE GENOMIC DNA]</scope>
    <source>
        <strain evidence="6">JCM 31486</strain>
    </source>
</reference>
<proteinExistence type="predicted"/>
<evidence type="ECO:0000313" key="5">
    <source>
        <dbReference type="EMBL" id="MFD1046120.1"/>
    </source>
</evidence>
<keyword evidence="3" id="KW-0804">Transcription</keyword>
<keyword evidence="1" id="KW-0805">Transcription regulation</keyword>
<evidence type="ECO:0000256" key="2">
    <source>
        <dbReference type="ARBA" id="ARBA00023125"/>
    </source>
</evidence>
<dbReference type="EMBL" id="JBHTIS010000527">
    <property type="protein sequence ID" value="MFD1046120.1"/>
    <property type="molecule type" value="Genomic_DNA"/>
</dbReference>
<dbReference type="PANTHER" id="PTHR33204:SF39">
    <property type="entry name" value="TRANSCRIPTIONAL REGULATORY PROTEIN"/>
    <property type="match status" value="1"/>
</dbReference>
<comment type="caution">
    <text evidence="5">The sequence shown here is derived from an EMBL/GenBank/DDBJ whole genome shotgun (WGS) entry which is preliminary data.</text>
</comment>